<dbReference type="RefSeq" id="XP_019088979.1">
    <property type="nucleotide sequence ID" value="XM_019233434.1"/>
</dbReference>
<keyword evidence="1" id="KW-1185">Reference proteome</keyword>
<name>A0ABM1QQE1_CAMSA</name>
<accession>A0ABM1QQE1</accession>
<protein>
    <submittedName>
        <fullName evidence="2">Uncharacterized protein LOC104730985</fullName>
    </submittedName>
</protein>
<dbReference type="Proteomes" id="UP000694864">
    <property type="component" value="Chromosome 12"/>
</dbReference>
<evidence type="ECO:0000313" key="2">
    <source>
        <dbReference type="RefSeq" id="XP_019088979.1"/>
    </source>
</evidence>
<organism evidence="1 2">
    <name type="scientific">Camelina sativa</name>
    <name type="common">False flax</name>
    <name type="synonym">Myagrum sativum</name>
    <dbReference type="NCBI Taxonomy" id="90675"/>
    <lineage>
        <taxon>Eukaryota</taxon>
        <taxon>Viridiplantae</taxon>
        <taxon>Streptophyta</taxon>
        <taxon>Embryophyta</taxon>
        <taxon>Tracheophyta</taxon>
        <taxon>Spermatophyta</taxon>
        <taxon>Magnoliopsida</taxon>
        <taxon>eudicotyledons</taxon>
        <taxon>Gunneridae</taxon>
        <taxon>Pentapetalae</taxon>
        <taxon>rosids</taxon>
        <taxon>malvids</taxon>
        <taxon>Brassicales</taxon>
        <taxon>Brassicaceae</taxon>
        <taxon>Camelineae</taxon>
        <taxon>Camelina</taxon>
    </lineage>
</organism>
<sequence>MSKLPPVTIVGPGPRRPRVRQTLVVWEIDSYSVPESFDPFFIHDQIKSALSKNGIIRRGGVVSVWIFGAAENTWLQGMFDKLWEAGFQVILYKGDAHAGLRRIIRDITFWSFNLKAPHNTNFLILSENYDKIEQDPRFCRFCQALENKGLYVVATNFESLINPETASALAITLAEPPKPYGILTSSRSP</sequence>
<evidence type="ECO:0000313" key="1">
    <source>
        <dbReference type="Proteomes" id="UP000694864"/>
    </source>
</evidence>
<proteinExistence type="predicted"/>
<reference evidence="2" key="2">
    <citation type="submission" date="2025-08" db="UniProtKB">
        <authorList>
            <consortium name="RefSeq"/>
        </authorList>
    </citation>
    <scope>IDENTIFICATION</scope>
    <source>
        <tissue evidence="2">Leaf</tissue>
    </source>
</reference>
<dbReference type="GeneID" id="104730985"/>
<gene>
    <name evidence="2" type="primary">LOC104730985</name>
</gene>
<reference evidence="1" key="1">
    <citation type="journal article" date="2014" name="Nat. Commun.">
        <title>The emerging biofuel crop Camelina sativa retains a highly undifferentiated hexaploid genome structure.</title>
        <authorList>
            <person name="Kagale S."/>
            <person name="Koh C."/>
            <person name="Nixon J."/>
            <person name="Bollina V."/>
            <person name="Clarke W.E."/>
            <person name="Tuteja R."/>
            <person name="Spillane C."/>
            <person name="Robinson S.J."/>
            <person name="Links M.G."/>
            <person name="Clarke C."/>
            <person name="Higgins E.E."/>
            <person name="Huebert T."/>
            <person name="Sharpe A.G."/>
            <person name="Parkin I.A."/>
        </authorList>
    </citation>
    <scope>NUCLEOTIDE SEQUENCE [LARGE SCALE GENOMIC DNA]</scope>
    <source>
        <strain evidence="1">cv. DH55</strain>
    </source>
</reference>